<reference evidence="1" key="1">
    <citation type="journal article" date="2020" name="Science">
        <title>Unexpected conservation and global transmission of agrobacterial virulence plasmids.</title>
        <authorList>
            <person name="Weisberg A.J."/>
            <person name="Davis E.W. 2nd"/>
            <person name="Tabima J."/>
            <person name="Belcher M.S."/>
            <person name="Miller M."/>
            <person name="Kuo C.H."/>
            <person name="Loper J.E."/>
            <person name="Grunwald N.J."/>
            <person name="Putnam M.L."/>
            <person name="Chang J.H."/>
        </authorList>
    </citation>
    <scope>NUCLEOTIDE SEQUENCE</scope>
    <source>
        <strain evidence="1">17-1853-1a</strain>
    </source>
</reference>
<name>A0AA44FA82_AGRTU</name>
<sequence>MIARGGSENGAFHYKNALEPILSKGEQSYWLSRRDHQVVPVEDFLQSNIAAEAAHNPSVTVGRRLLAETVSQHTGAPFHGVLDSLQCCPAIFTGPHSSLCLSVSTFVSRCLAAKAASTRTCSWGFAYECSTVSLQSKNGVGPGWLEYKGTRHNVFGVSRQTRDSAVVCARHGSWTFRSLADSPHLEMQEIAARISAIEGTSPENAFKQANETLCLTATEKTSGVLAFADSGTASLIARHLAIDGVLSRLLLEKDLRQRLVKEIGIRASLTPRLLPNSTDFFWFISEGCRHAARISGSRLENKRLNLSISFSRDELIENLIEGRIIPNLFLTFMAICILPNLTCFGGHRQMIYIPLFKASVAAALQFEAGSDAELQGESVWLPDVLQPVAHPVSMIAAASKPLLLTGALLAPTFQKDGLGKTRLDYLDPEWYAEIKSGHHHRL</sequence>
<dbReference type="EMBL" id="JAAMAY010000043">
    <property type="protein sequence ID" value="NTC32042.1"/>
    <property type="molecule type" value="Genomic_DNA"/>
</dbReference>
<gene>
    <name evidence="1" type="ORF">G6M46_28280</name>
</gene>
<accession>A0AA44FA82</accession>
<dbReference type="RefSeq" id="WP_174021527.1">
    <property type="nucleotide sequence ID" value="NZ_JAAMAW010000022.1"/>
</dbReference>
<protein>
    <submittedName>
        <fullName evidence="1">Uncharacterized protein</fullName>
    </submittedName>
</protein>
<organism evidence="1 2">
    <name type="scientific">Agrobacterium tumefaciens</name>
    <dbReference type="NCBI Taxonomy" id="358"/>
    <lineage>
        <taxon>Bacteria</taxon>
        <taxon>Pseudomonadati</taxon>
        <taxon>Pseudomonadota</taxon>
        <taxon>Alphaproteobacteria</taxon>
        <taxon>Hyphomicrobiales</taxon>
        <taxon>Rhizobiaceae</taxon>
        <taxon>Rhizobium/Agrobacterium group</taxon>
        <taxon>Agrobacterium</taxon>
        <taxon>Agrobacterium tumefaciens complex</taxon>
    </lineage>
</organism>
<evidence type="ECO:0000313" key="1">
    <source>
        <dbReference type="EMBL" id="NTC32042.1"/>
    </source>
</evidence>
<dbReference type="Proteomes" id="UP000702952">
    <property type="component" value="Unassembled WGS sequence"/>
</dbReference>
<evidence type="ECO:0000313" key="2">
    <source>
        <dbReference type="Proteomes" id="UP000702952"/>
    </source>
</evidence>
<proteinExistence type="predicted"/>
<comment type="caution">
    <text evidence="1">The sequence shown here is derived from an EMBL/GenBank/DDBJ whole genome shotgun (WGS) entry which is preliminary data.</text>
</comment>
<dbReference type="AlphaFoldDB" id="A0AA44FA82"/>